<evidence type="ECO:0000313" key="3">
    <source>
        <dbReference type="EMBL" id="BBG28254.1"/>
    </source>
</evidence>
<dbReference type="InterPro" id="IPR013216">
    <property type="entry name" value="Methyltransf_11"/>
</dbReference>
<dbReference type="EMBL" id="AP018930">
    <property type="protein sequence ID" value="BBG28254.1"/>
    <property type="molecule type" value="Genomic_DNA"/>
</dbReference>
<dbReference type="KEGG" id="step:IC006_2796"/>
<dbReference type="GO" id="GO:0032259">
    <property type="term" value="P:methylation"/>
    <property type="evidence" value="ECO:0007669"/>
    <property type="project" value="UniProtKB-KW"/>
</dbReference>
<evidence type="ECO:0000313" key="4">
    <source>
        <dbReference type="Proteomes" id="UP000322983"/>
    </source>
</evidence>
<accession>A0A510DZT6</accession>
<organism evidence="2 4">
    <name type="scientific">Sulfuracidifex tepidarius</name>
    <dbReference type="NCBI Taxonomy" id="1294262"/>
    <lineage>
        <taxon>Archaea</taxon>
        <taxon>Thermoproteota</taxon>
        <taxon>Thermoprotei</taxon>
        <taxon>Sulfolobales</taxon>
        <taxon>Sulfolobaceae</taxon>
        <taxon>Sulfuracidifex</taxon>
    </lineage>
</organism>
<dbReference type="GO" id="GO:0008168">
    <property type="term" value="F:methyltransferase activity"/>
    <property type="evidence" value="ECO:0007669"/>
    <property type="project" value="UniProtKB-KW"/>
</dbReference>
<dbReference type="RefSeq" id="WP_054845288.1">
    <property type="nucleotide sequence ID" value="NZ_AP018929.1"/>
</dbReference>
<protein>
    <submittedName>
        <fullName evidence="2">Ubiquinone/menaquinone biosynthesis C-methyltransferase UbiE</fullName>
    </submittedName>
</protein>
<dbReference type="Proteomes" id="UP000322983">
    <property type="component" value="Chromosome"/>
</dbReference>
<dbReference type="InterPro" id="IPR029063">
    <property type="entry name" value="SAM-dependent_MTases_sf"/>
</dbReference>
<dbReference type="EMBL" id="AP018929">
    <property type="protein sequence ID" value="BBG25460.1"/>
    <property type="molecule type" value="Genomic_DNA"/>
</dbReference>
<reference evidence="5" key="1">
    <citation type="submission" date="2018-09" db="EMBL/GenBank/DDBJ databases">
        <title>Complete Genome Sequencing of Sulfolobus sp. JCM 16834.</title>
        <authorList>
            <person name="Kato S."/>
            <person name="Itoh T."/>
            <person name="Ohkuma M."/>
        </authorList>
    </citation>
    <scope>NUCLEOTIDE SEQUENCE [LARGE SCALE GENOMIC DNA]</scope>
    <source>
        <strain evidence="5">IC-007</strain>
    </source>
</reference>
<reference evidence="2 4" key="2">
    <citation type="journal article" date="2020" name="Int. J. Syst. Evol. Microbiol.">
        <title>Sulfuracidifex tepidarius gen. nov., sp. nov. and transfer of Sulfolobus metallicus Huber and Stetter 1992 to the genus Sulfuracidifex as Sulfuracidifex metallicus comb. nov.</title>
        <authorList>
            <person name="Itoh T."/>
            <person name="Miura T."/>
            <person name="Sakai H.D."/>
            <person name="Kato S."/>
            <person name="Ohkuma M."/>
            <person name="Takashina T."/>
        </authorList>
    </citation>
    <scope>NUCLEOTIDE SEQUENCE [LARGE SCALE GENOMIC DNA]</scope>
    <source>
        <strain evidence="2 4">IC-006</strain>
        <strain evidence="3">IC-007</strain>
    </source>
</reference>
<dbReference type="Proteomes" id="UP000325030">
    <property type="component" value="Chromosome"/>
</dbReference>
<dbReference type="Gene3D" id="3.40.50.150">
    <property type="entry name" value="Vaccinia Virus protein VP39"/>
    <property type="match status" value="1"/>
</dbReference>
<sequence>MVLKNYEKMIDFLMSDKRKQFEDPDLFLPKFVKNNDVVVDIGCGPGFYCIRLIKIALKVYCIDNNQLMLDTAKRNCKNDKVQFFESVKLVPSNTIDLVLMANSFHDMENKEEIYEEIKRISKRNSRILIVDWKKDTRTEQGPPYYLRMSEEDYVSRFPDYVLKERFEVGPYHFGLLFERVKS</sequence>
<feature type="domain" description="Methyltransferase type 11" evidence="1">
    <location>
        <begin position="39"/>
        <end position="129"/>
    </location>
</feature>
<keyword evidence="2" id="KW-0830">Ubiquinone</keyword>
<dbReference type="Pfam" id="PF08241">
    <property type="entry name" value="Methyltransf_11"/>
    <property type="match status" value="1"/>
</dbReference>
<dbReference type="CDD" id="cd02440">
    <property type="entry name" value="AdoMet_MTases"/>
    <property type="match status" value="1"/>
</dbReference>
<dbReference type="SUPFAM" id="SSF53335">
    <property type="entry name" value="S-adenosyl-L-methionine-dependent methyltransferases"/>
    <property type="match status" value="1"/>
</dbReference>
<dbReference type="OrthoDB" id="1018at2157"/>
<evidence type="ECO:0000313" key="2">
    <source>
        <dbReference type="EMBL" id="BBG25460.1"/>
    </source>
</evidence>
<keyword evidence="4" id="KW-1185">Reference proteome</keyword>
<accession>A0A510E6W9</accession>
<name>A0A510DZT6_9CREN</name>
<dbReference type="AlphaFoldDB" id="A0A510DZT6"/>
<proteinExistence type="predicted"/>
<dbReference type="STRING" id="1294262.GCA_001316085_00748"/>
<gene>
    <name evidence="2" type="ORF">IC006_2796</name>
    <name evidence="3" type="ORF">IC007_2810</name>
</gene>
<evidence type="ECO:0000259" key="1">
    <source>
        <dbReference type="Pfam" id="PF08241"/>
    </source>
</evidence>
<dbReference type="PANTHER" id="PTHR43861">
    <property type="entry name" value="TRANS-ACONITATE 2-METHYLTRANSFERASE-RELATED"/>
    <property type="match status" value="1"/>
</dbReference>
<dbReference type="GeneID" id="41719078"/>
<evidence type="ECO:0000313" key="5">
    <source>
        <dbReference type="Proteomes" id="UP000325030"/>
    </source>
</evidence>